<evidence type="ECO:0000313" key="3">
    <source>
        <dbReference type="EMBL" id="SKA92057.1"/>
    </source>
</evidence>
<feature type="transmembrane region" description="Helical" evidence="1">
    <location>
        <begin position="12"/>
        <end position="34"/>
    </location>
</feature>
<reference evidence="4" key="1">
    <citation type="submission" date="2017-02" db="EMBL/GenBank/DDBJ databases">
        <authorList>
            <person name="Varghese N."/>
            <person name="Submissions S."/>
        </authorList>
    </citation>
    <scope>NUCLEOTIDE SEQUENCE [LARGE SCALE GENOMIC DNA]</scope>
    <source>
        <strain evidence="4">ATCC 700200</strain>
    </source>
</reference>
<feature type="transmembrane region" description="Helical" evidence="1">
    <location>
        <begin position="490"/>
        <end position="508"/>
    </location>
</feature>
<feature type="transmembrane region" description="Helical" evidence="1">
    <location>
        <begin position="144"/>
        <end position="167"/>
    </location>
</feature>
<name>A0A1T4XR81_9BACT</name>
<evidence type="ECO:0000259" key="2">
    <source>
        <dbReference type="Pfam" id="PF12158"/>
    </source>
</evidence>
<evidence type="ECO:0000256" key="1">
    <source>
        <dbReference type="SAM" id="Phobius"/>
    </source>
</evidence>
<evidence type="ECO:0000313" key="4">
    <source>
        <dbReference type="Proteomes" id="UP000190774"/>
    </source>
</evidence>
<dbReference type="RefSeq" id="WP_078813014.1">
    <property type="nucleotide sequence ID" value="NZ_FUYE01000005.1"/>
</dbReference>
<keyword evidence="4" id="KW-1185">Reference proteome</keyword>
<feature type="domain" description="DUF3592" evidence="2">
    <location>
        <begin position="48"/>
        <end position="139"/>
    </location>
</feature>
<dbReference type="Pfam" id="PF12158">
    <property type="entry name" value="DUF3592"/>
    <property type="match status" value="1"/>
</dbReference>
<dbReference type="InterPro" id="IPR021994">
    <property type="entry name" value="DUF3592"/>
</dbReference>
<dbReference type="STRING" id="48467.SAMN02745166_01828"/>
<keyword evidence="1" id="KW-1133">Transmembrane helix</keyword>
<gene>
    <name evidence="3" type="ORF">SAMN02745166_01828</name>
</gene>
<dbReference type="AlphaFoldDB" id="A0A1T4XR81"/>
<dbReference type="EMBL" id="FUYE01000005">
    <property type="protein sequence ID" value="SKA92057.1"/>
    <property type="molecule type" value="Genomic_DNA"/>
</dbReference>
<dbReference type="OrthoDB" id="228317at2"/>
<feature type="transmembrane region" description="Helical" evidence="1">
    <location>
        <begin position="209"/>
        <end position="228"/>
    </location>
</feature>
<keyword evidence="1" id="KW-0812">Transmembrane</keyword>
<proteinExistence type="predicted"/>
<accession>A0A1T4XR81</accession>
<protein>
    <recommendedName>
        <fullName evidence="2">DUF3592 domain-containing protein</fullName>
    </recommendedName>
</protein>
<feature type="transmembrane region" description="Helical" evidence="1">
    <location>
        <begin position="240"/>
        <end position="259"/>
    </location>
</feature>
<sequence>MSYSRTSSGDTFLIPFGLVFILAGLGVGIFYFSMVSGWYAARSWVKVPCIIESSSLEDHVSHDSDSGTSVTYSAVATYRYEFEGRSYQGREVSLSSGSDNFGDFQQQAASILQQHEESGQPFRCFVNPERPEEAVIFREGRWTLLLFLSLFPVAFPLAGGFVMSMGLSERRQKKERELAKSQHPEAPWRWQTRWQDEWIRPKNAGFFKGWLMVAIWLTIVWGPIIYATLIGGDGELEDTFSWVVLILTVPLLFIWRAAIRRVLDQRQGLPQIHVQPMPASPGASLDIQVAIPPRRSVSMRDHLHAEVRCVKQVTTHSGKSTTTREETLWSDTISASFSDAVREDRGSRLPLRIDLPAELPASPLDSEGGSHGERYDWELRVKMPKLRHPVVFDLPVFESAETTVSTDPLAPPKSARKARPSVESILALDADELTMHLAKHHITAVFDRHNLPMSFDLSPRRYASARLFLTIFNTIWTGVFFLLVTLDAPFIFPLIWGVTSALFWWVIIRQFEHRHIDLDAAALEIRQTLGPWSSKKRFERRHLLEFSSRMHMSSGSTSYYEVRADTTFGKRVTLMDGIPSKLVADNLVPLLEQWRKQA</sequence>
<dbReference type="Proteomes" id="UP000190774">
    <property type="component" value="Unassembled WGS sequence"/>
</dbReference>
<organism evidence="3 4">
    <name type="scientific">Prosthecobacter debontii</name>
    <dbReference type="NCBI Taxonomy" id="48467"/>
    <lineage>
        <taxon>Bacteria</taxon>
        <taxon>Pseudomonadati</taxon>
        <taxon>Verrucomicrobiota</taxon>
        <taxon>Verrucomicrobiia</taxon>
        <taxon>Verrucomicrobiales</taxon>
        <taxon>Verrucomicrobiaceae</taxon>
        <taxon>Prosthecobacter</taxon>
    </lineage>
</organism>
<keyword evidence="1" id="KW-0472">Membrane</keyword>
<feature type="transmembrane region" description="Helical" evidence="1">
    <location>
        <begin position="467"/>
        <end position="484"/>
    </location>
</feature>